<evidence type="ECO:0000313" key="4">
    <source>
        <dbReference type="Proteomes" id="UP000054007"/>
    </source>
</evidence>
<keyword evidence="4" id="KW-1185">Reference proteome</keyword>
<evidence type="ECO:0000256" key="2">
    <source>
        <dbReference type="ARBA" id="ARBA00019014"/>
    </source>
</evidence>
<dbReference type="Pfam" id="PF03932">
    <property type="entry name" value="CutC"/>
    <property type="match status" value="1"/>
</dbReference>
<name>A0A0D7BV31_9AGAR</name>
<dbReference type="OrthoDB" id="7392499at2759"/>
<dbReference type="AlphaFoldDB" id="A0A0D7BV31"/>
<sequence>MASTSKSKSPLRIEVCVDSVQSAINAVNGGADRLELCATLANGGTTPSLGLFKAVSRAVPDVPIMVMIRPRAGDFVYNELELGVMLDDIKSFKNRGAYGVVFGVLTPQGQVDKEATKLLVDFSLPMQVSFHRAFDATRDPFEALEDIISIGGVSRILTSGHAKNVVDGLDMIVMLQIKALQLASSSFSILPGSGVNSDTIDTILVKLLPEGVREFHMSGGRWKSGRMAHRAQTLGFGATSEHEWDVWETDYHAVKEVRTIINMVCDKFGFE</sequence>
<dbReference type="Proteomes" id="UP000054007">
    <property type="component" value="Unassembled WGS sequence"/>
</dbReference>
<dbReference type="PANTHER" id="PTHR12598">
    <property type="entry name" value="COPPER HOMEOSTASIS PROTEIN CUTC"/>
    <property type="match status" value="1"/>
</dbReference>
<evidence type="ECO:0000256" key="1">
    <source>
        <dbReference type="ARBA" id="ARBA00007768"/>
    </source>
</evidence>
<dbReference type="HAMAP" id="MF_00795">
    <property type="entry name" value="CutC"/>
    <property type="match status" value="1"/>
</dbReference>
<organism evidence="3 4">
    <name type="scientific">Cylindrobasidium torrendii FP15055 ss-10</name>
    <dbReference type="NCBI Taxonomy" id="1314674"/>
    <lineage>
        <taxon>Eukaryota</taxon>
        <taxon>Fungi</taxon>
        <taxon>Dikarya</taxon>
        <taxon>Basidiomycota</taxon>
        <taxon>Agaricomycotina</taxon>
        <taxon>Agaricomycetes</taxon>
        <taxon>Agaricomycetidae</taxon>
        <taxon>Agaricales</taxon>
        <taxon>Marasmiineae</taxon>
        <taxon>Physalacriaceae</taxon>
        <taxon>Cylindrobasidium</taxon>
    </lineage>
</organism>
<dbReference type="EMBL" id="KN880435">
    <property type="protein sequence ID" value="KIY73481.1"/>
    <property type="molecule type" value="Genomic_DNA"/>
</dbReference>
<accession>A0A0D7BV31</accession>
<dbReference type="GO" id="GO:0005507">
    <property type="term" value="F:copper ion binding"/>
    <property type="evidence" value="ECO:0007669"/>
    <property type="project" value="TreeGrafter"/>
</dbReference>
<dbReference type="SUPFAM" id="SSF110395">
    <property type="entry name" value="CutC-like"/>
    <property type="match status" value="1"/>
</dbReference>
<evidence type="ECO:0000313" key="3">
    <source>
        <dbReference type="EMBL" id="KIY73481.1"/>
    </source>
</evidence>
<reference evidence="3 4" key="1">
    <citation type="journal article" date="2015" name="Fungal Genet. Biol.">
        <title>Evolution of novel wood decay mechanisms in Agaricales revealed by the genome sequences of Fistulina hepatica and Cylindrobasidium torrendii.</title>
        <authorList>
            <person name="Floudas D."/>
            <person name="Held B.W."/>
            <person name="Riley R."/>
            <person name="Nagy L.G."/>
            <person name="Koehler G."/>
            <person name="Ransdell A.S."/>
            <person name="Younus H."/>
            <person name="Chow J."/>
            <person name="Chiniquy J."/>
            <person name="Lipzen A."/>
            <person name="Tritt A."/>
            <person name="Sun H."/>
            <person name="Haridas S."/>
            <person name="LaButti K."/>
            <person name="Ohm R.A."/>
            <person name="Kues U."/>
            <person name="Blanchette R.A."/>
            <person name="Grigoriev I.V."/>
            <person name="Minto R.E."/>
            <person name="Hibbett D.S."/>
        </authorList>
    </citation>
    <scope>NUCLEOTIDE SEQUENCE [LARGE SCALE GENOMIC DNA]</scope>
    <source>
        <strain evidence="3 4">FP15055 ss-10</strain>
    </source>
</reference>
<dbReference type="PANTHER" id="PTHR12598:SF0">
    <property type="entry name" value="COPPER HOMEOSTASIS PROTEIN CUTC HOMOLOG"/>
    <property type="match status" value="1"/>
</dbReference>
<dbReference type="STRING" id="1314674.A0A0D7BV31"/>
<dbReference type="Gene3D" id="3.20.20.380">
    <property type="entry name" value="Copper homeostasis (CutC) domain"/>
    <property type="match status" value="1"/>
</dbReference>
<gene>
    <name evidence="3" type="ORF">CYLTODRAFT_416854</name>
</gene>
<dbReference type="InterPro" id="IPR005627">
    <property type="entry name" value="CutC-like"/>
</dbReference>
<protein>
    <recommendedName>
        <fullName evidence="2">Copper homeostasis protein cutC homolog</fullName>
    </recommendedName>
</protein>
<proteinExistence type="inferred from homology"/>
<comment type="similarity">
    <text evidence="1">Belongs to the CutC family.</text>
</comment>
<dbReference type="InterPro" id="IPR036822">
    <property type="entry name" value="CutC-like_dom_sf"/>
</dbReference>